<name>K7V5U7_MAIZE</name>
<proteinExistence type="predicted"/>
<dbReference type="PaxDb" id="4577-GRMZM2G078862_P01"/>
<reference evidence="3" key="1">
    <citation type="submission" date="2015-12" db="EMBL/GenBank/DDBJ databases">
        <title>Update maize B73 reference genome by single molecule sequencing technologies.</title>
        <authorList>
            <consortium name="Maize Genome Sequencing Project"/>
            <person name="Ware D."/>
        </authorList>
    </citation>
    <scope>NUCLEOTIDE SEQUENCE</scope>
    <source>
        <tissue evidence="3">Seedling</tissue>
    </source>
</reference>
<evidence type="ECO:0000256" key="2">
    <source>
        <dbReference type="SAM" id="SignalP"/>
    </source>
</evidence>
<evidence type="ECO:0000256" key="1">
    <source>
        <dbReference type="SAM" id="MobiDB-lite"/>
    </source>
</evidence>
<dbReference type="OMA" id="RRWQPNG"/>
<dbReference type="eggNOG" id="ENOG502R4W3">
    <property type="taxonomic scope" value="Eukaryota"/>
</dbReference>
<evidence type="ECO:0000313" key="3">
    <source>
        <dbReference type="EMBL" id="AQK59808.1"/>
    </source>
</evidence>
<dbReference type="EMBL" id="CM000780">
    <property type="protein sequence ID" value="AQK59808.1"/>
    <property type="molecule type" value="Genomic_DNA"/>
</dbReference>
<accession>K7V5U7</accession>
<feature type="chain" id="PRO_5010835903" evidence="2">
    <location>
        <begin position="27"/>
        <end position="125"/>
    </location>
</feature>
<feature type="signal peptide" evidence="2">
    <location>
        <begin position="1"/>
        <end position="26"/>
    </location>
</feature>
<dbReference type="AlphaFoldDB" id="K7V5U7"/>
<gene>
    <name evidence="3" type="ORF">ZEAMMB73_Zm00001d053599</name>
</gene>
<sequence length="125" mass="13255">MIAMSSTPILLTILLAYLAFSANCNGERGNDEDTPAAGGHRRWQPNGDKTISGGSSDDEAATCVSSECEGSTCYCCPTMPTSPCFLDLDACLRVCHGRRRRRRPAAPLPEVTSSSGRGSGPSRFP</sequence>
<protein>
    <submittedName>
        <fullName evidence="3">Uncharacterized protein</fullName>
    </submittedName>
</protein>
<feature type="region of interest" description="Disordered" evidence="1">
    <location>
        <begin position="29"/>
        <end position="57"/>
    </location>
</feature>
<organism evidence="3">
    <name type="scientific">Zea mays</name>
    <name type="common">Maize</name>
    <dbReference type="NCBI Taxonomy" id="4577"/>
    <lineage>
        <taxon>Eukaryota</taxon>
        <taxon>Viridiplantae</taxon>
        <taxon>Streptophyta</taxon>
        <taxon>Embryophyta</taxon>
        <taxon>Tracheophyta</taxon>
        <taxon>Spermatophyta</taxon>
        <taxon>Magnoliopsida</taxon>
        <taxon>Liliopsida</taxon>
        <taxon>Poales</taxon>
        <taxon>Poaceae</taxon>
        <taxon>PACMAD clade</taxon>
        <taxon>Panicoideae</taxon>
        <taxon>Andropogonodae</taxon>
        <taxon>Andropogoneae</taxon>
        <taxon>Tripsacinae</taxon>
        <taxon>Zea</taxon>
    </lineage>
</organism>
<feature type="compositionally biased region" description="Low complexity" evidence="1">
    <location>
        <begin position="113"/>
        <end position="125"/>
    </location>
</feature>
<keyword evidence="2" id="KW-0732">Signal</keyword>
<dbReference type="InParanoid" id="K7V5U7"/>
<feature type="region of interest" description="Disordered" evidence="1">
    <location>
        <begin position="101"/>
        <end position="125"/>
    </location>
</feature>